<comment type="similarity">
    <text evidence="2">Belongs to the GSP K family.</text>
</comment>
<dbReference type="InterPro" id="IPR005628">
    <property type="entry name" value="GspK"/>
</dbReference>
<dbReference type="AlphaFoldDB" id="A0AAU7NVI8"/>
<evidence type="ECO:0000256" key="3">
    <source>
        <dbReference type="ARBA" id="ARBA00022448"/>
    </source>
</evidence>
<evidence type="ECO:0000313" key="11">
    <source>
        <dbReference type="EMBL" id="XBS21004.1"/>
    </source>
</evidence>
<evidence type="ECO:0000313" key="12">
    <source>
        <dbReference type="Proteomes" id="UP001225378"/>
    </source>
</evidence>
<evidence type="ECO:0000256" key="4">
    <source>
        <dbReference type="ARBA" id="ARBA00022475"/>
    </source>
</evidence>
<sequence>MRKQGGLALVIVIWVLSLLMIMAGSFALTMRRETTVISAVKDQAELLAAAETGLAVAEQMLTLADENSRWRADGSIYQISYRDAEIRVRVLSEQGKIDINAANEELLRLLMQSMPLSFAEQQALVSAIIDWRDDDDLVYINGAEKQEYQEAGLSYGPANKAFQLLDELQLVLGMRNEIYQQLQPLVTLYSGQAQVNLQLASREVLQIVANLGQAELEAYLQQRIDNARLLLPPPPFPQSDGGETLRAAGNNGVYTVISQARIAGDDQAGIKTVITTAGAGQTSSFQILEWRQTYQEASLFSDDMEPLLVTVQDESGQQY</sequence>
<evidence type="ECO:0000256" key="8">
    <source>
        <dbReference type="ARBA" id="ARBA00022989"/>
    </source>
</evidence>
<evidence type="ECO:0000256" key="6">
    <source>
        <dbReference type="ARBA" id="ARBA00022692"/>
    </source>
</evidence>
<keyword evidence="9" id="KW-0472">Membrane</keyword>
<dbReference type="GO" id="GO:0009306">
    <property type="term" value="P:protein secretion"/>
    <property type="evidence" value="ECO:0007669"/>
    <property type="project" value="InterPro"/>
</dbReference>
<accession>A0AAU7NVI8</accession>
<feature type="domain" description="T2SS protein K first SAM-like" evidence="10">
    <location>
        <begin position="98"/>
        <end position="189"/>
    </location>
</feature>
<gene>
    <name evidence="11" type="ORF">Q9L42_002450</name>
</gene>
<name>A0AAU7NVI8_9GAMM</name>
<dbReference type="Pfam" id="PF21687">
    <property type="entry name" value="T2SSK_1st"/>
    <property type="match status" value="1"/>
</dbReference>
<dbReference type="SUPFAM" id="SSF158544">
    <property type="entry name" value="GspK insert domain-like"/>
    <property type="match status" value="1"/>
</dbReference>
<organism evidence="11 12">
    <name type="scientific">Methylomarinum roseum</name>
    <dbReference type="NCBI Taxonomy" id="3067653"/>
    <lineage>
        <taxon>Bacteria</taxon>
        <taxon>Pseudomonadati</taxon>
        <taxon>Pseudomonadota</taxon>
        <taxon>Gammaproteobacteria</taxon>
        <taxon>Methylococcales</taxon>
        <taxon>Methylococcaceae</taxon>
        <taxon>Methylomarinum</taxon>
    </lineage>
</organism>
<comment type="subcellular location">
    <subcellularLocation>
        <location evidence="1">Cell inner membrane</location>
    </subcellularLocation>
</comment>
<evidence type="ECO:0000256" key="9">
    <source>
        <dbReference type="ARBA" id="ARBA00023136"/>
    </source>
</evidence>
<keyword evidence="7" id="KW-0653">Protein transport</keyword>
<dbReference type="GO" id="GO:0005886">
    <property type="term" value="C:plasma membrane"/>
    <property type="evidence" value="ECO:0007669"/>
    <property type="project" value="UniProtKB-SubCell"/>
</dbReference>
<dbReference type="EMBL" id="CP157743">
    <property type="protein sequence ID" value="XBS21004.1"/>
    <property type="molecule type" value="Genomic_DNA"/>
</dbReference>
<evidence type="ECO:0000256" key="5">
    <source>
        <dbReference type="ARBA" id="ARBA00022519"/>
    </source>
</evidence>
<keyword evidence="6" id="KW-0812">Transmembrane</keyword>
<protein>
    <submittedName>
        <fullName evidence="11">Type II secretion system protein GspK</fullName>
    </submittedName>
</protein>
<dbReference type="PANTHER" id="PTHR38831">
    <property type="entry name" value="TYPE II SECRETION SYSTEM PROTEIN K"/>
    <property type="match status" value="1"/>
</dbReference>
<reference evidence="11 12" key="1">
    <citation type="journal article" date="2024" name="Microbiology">
        <title>Methylomarinum rosea sp. nov., a novel halophilic methanotrophic bacterium from the hypersaline Lake Elton.</title>
        <authorList>
            <person name="Suleimanov R.Z."/>
            <person name="Oshkin I.Y."/>
            <person name="Danilova O.V."/>
            <person name="Suzina N.E."/>
            <person name="Dedysh S.N."/>
        </authorList>
    </citation>
    <scope>NUCLEOTIDE SEQUENCE [LARGE SCALE GENOMIC DNA]</scope>
    <source>
        <strain evidence="11 12">Ch1-1</strain>
    </source>
</reference>
<dbReference type="PANTHER" id="PTHR38831:SF2">
    <property type="entry name" value="TYPE II SECRETION SYSTEM PROTEIN K"/>
    <property type="match status" value="1"/>
</dbReference>
<keyword evidence="12" id="KW-1185">Reference proteome</keyword>
<proteinExistence type="inferred from homology"/>
<keyword evidence="3" id="KW-0813">Transport</keyword>
<evidence type="ECO:0000256" key="2">
    <source>
        <dbReference type="ARBA" id="ARBA00007246"/>
    </source>
</evidence>
<dbReference type="Gene3D" id="1.10.40.60">
    <property type="entry name" value="EpsJ-like"/>
    <property type="match status" value="1"/>
</dbReference>
<keyword evidence="5" id="KW-0997">Cell inner membrane</keyword>
<keyword evidence="4" id="KW-1003">Cell membrane</keyword>
<dbReference type="RefSeq" id="WP_305910013.1">
    <property type="nucleotide sequence ID" value="NZ_CP157743.1"/>
</dbReference>
<evidence type="ECO:0000256" key="1">
    <source>
        <dbReference type="ARBA" id="ARBA00004533"/>
    </source>
</evidence>
<dbReference type="InterPro" id="IPR038072">
    <property type="entry name" value="GspK_central_sf"/>
</dbReference>
<dbReference type="KEGG" id="mech:Q9L42_002450"/>
<keyword evidence="8" id="KW-1133">Transmembrane helix</keyword>
<dbReference type="Proteomes" id="UP001225378">
    <property type="component" value="Chromosome"/>
</dbReference>
<dbReference type="InterPro" id="IPR049031">
    <property type="entry name" value="T2SSK_SAM-like_1st"/>
</dbReference>
<evidence type="ECO:0000259" key="10">
    <source>
        <dbReference type="Pfam" id="PF21687"/>
    </source>
</evidence>
<evidence type="ECO:0000256" key="7">
    <source>
        <dbReference type="ARBA" id="ARBA00022927"/>
    </source>
</evidence>